<protein>
    <submittedName>
        <fullName evidence="2">Uncharacterized protein</fullName>
    </submittedName>
</protein>
<dbReference type="AlphaFoldDB" id="A0AAV7YY46"/>
<feature type="compositionally biased region" description="Basic residues" evidence="1">
    <location>
        <begin position="207"/>
        <end position="218"/>
    </location>
</feature>
<comment type="caution">
    <text evidence="2">The sequence shown here is derived from an EMBL/GenBank/DDBJ whole genome shotgun (WGS) entry which is preliminary data.</text>
</comment>
<dbReference type="Proteomes" id="UP001146793">
    <property type="component" value="Unassembled WGS sequence"/>
</dbReference>
<organism evidence="2 3">
    <name type="scientific">Anaeramoeba flamelloides</name>
    <dbReference type="NCBI Taxonomy" id="1746091"/>
    <lineage>
        <taxon>Eukaryota</taxon>
        <taxon>Metamonada</taxon>
        <taxon>Anaeramoebidae</taxon>
        <taxon>Anaeramoeba</taxon>
    </lineage>
</organism>
<name>A0AAV7YY46_9EUKA</name>
<evidence type="ECO:0000313" key="3">
    <source>
        <dbReference type="Proteomes" id="UP001146793"/>
    </source>
</evidence>
<gene>
    <name evidence="2" type="ORF">M0812_22683</name>
</gene>
<feature type="compositionally biased region" description="Basic residues" evidence="1">
    <location>
        <begin position="95"/>
        <end position="109"/>
    </location>
</feature>
<evidence type="ECO:0000256" key="1">
    <source>
        <dbReference type="SAM" id="MobiDB-lite"/>
    </source>
</evidence>
<feature type="region of interest" description="Disordered" evidence="1">
    <location>
        <begin position="76"/>
        <end position="161"/>
    </location>
</feature>
<reference evidence="2" key="1">
    <citation type="submission" date="2022-08" db="EMBL/GenBank/DDBJ databases">
        <title>Novel sulphate-reducing endosymbionts in the free-living metamonad Anaeramoeba.</title>
        <authorList>
            <person name="Jerlstrom-Hultqvist J."/>
            <person name="Cepicka I."/>
            <person name="Gallot-Lavallee L."/>
            <person name="Salas-Leiva D."/>
            <person name="Curtis B.A."/>
            <person name="Zahonova K."/>
            <person name="Pipaliya S."/>
            <person name="Dacks J."/>
            <person name="Roger A.J."/>
        </authorList>
    </citation>
    <scope>NUCLEOTIDE SEQUENCE</scope>
    <source>
        <strain evidence="2">Busselton2</strain>
    </source>
</reference>
<evidence type="ECO:0000313" key="2">
    <source>
        <dbReference type="EMBL" id="KAJ3433717.1"/>
    </source>
</evidence>
<feature type="compositionally biased region" description="Basic and acidic residues" evidence="1">
    <location>
        <begin position="30"/>
        <end position="47"/>
    </location>
</feature>
<feature type="region of interest" description="Disordered" evidence="1">
    <location>
        <begin position="194"/>
        <end position="222"/>
    </location>
</feature>
<feature type="compositionally biased region" description="Basic and acidic residues" evidence="1">
    <location>
        <begin position="140"/>
        <end position="161"/>
    </location>
</feature>
<feature type="compositionally biased region" description="Basic and acidic residues" evidence="1">
    <location>
        <begin position="194"/>
        <end position="206"/>
    </location>
</feature>
<feature type="region of interest" description="Disordered" evidence="1">
    <location>
        <begin position="20"/>
        <end position="47"/>
    </location>
</feature>
<proteinExistence type="predicted"/>
<accession>A0AAV7YY46</accession>
<feature type="compositionally biased region" description="Basic and acidic residues" evidence="1">
    <location>
        <begin position="76"/>
        <end position="85"/>
    </location>
</feature>
<sequence>MLQQTTDNSQKELKQKIRFIDETESESEEEKIINKENDQDQDNKMKKNYYTEKETKIIAEFEKELDKEKELKKEIDFEKQKEKKLNQIGFLQKQKPLKKKNLSKGNHHTNKQEPKSDQNNYVSFPKNISERGWKMVQGVERGRGRGREEEKEKDWERQKERKRKINWETKWKIETKKEQKGEVESGGFIENKDKKKEKEKGKEKEKEKKKKKDKKKKINEKYQESEDRWKNFKKKKKQHFEMLRKKHLKFNKTPYQIVHEFCKYKRFKAPIVKFGAGAYGFICYITLPHLSQAYIGNEKGSKSQAKHHTARIILKELEINLTQWGGGTD</sequence>
<dbReference type="EMBL" id="JANTQA010000047">
    <property type="protein sequence ID" value="KAJ3433717.1"/>
    <property type="molecule type" value="Genomic_DNA"/>
</dbReference>